<dbReference type="Proteomes" id="UP000887575">
    <property type="component" value="Unassembled WGS sequence"/>
</dbReference>
<sequence>MSRQPSQTSITLYPTERIMSITSQCSYIPNQNNFEDFNSKFTFIDLWARDQQRRHAKDIVARHQKIVFRPPAPHPRRQSTHGRLLENRIERTNKVSENSKQKDTQKSNKFETDPDFQEKEIVFLYRTKLGVNVYGEVS</sequence>
<dbReference type="AlphaFoldDB" id="A0AAF3EVC2"/>
<keyword evidence="2" id="KW-1185">Reference proteome</keyword>
<accession>A0AAF3EVC2</accession>
<protein>
    <submittedName>
        <fullName evidence="3">Uncharacterized protein</fullName>
    </submittedName>
</protein>
<proteinExistence type="predicted"/>
<reference evidence="3" key="1">
    <citation type="submission" date="2024-02" db="UniProtKB">
        <authorList>
            <consortium name="WormBaseParasite"/>
        </authorList>
    </citation>
    <scope>IDENTIFICATION</scope>
</reference>
<feature type="compositionally biased region" description="Basic and acidic residues" evidence="1">
    <location>
        <begin position="83"/>
        <end position="113"/>
    </location>
</feature>
<evidence type="ECO:0000313" key="3">
    <source>
        <dbReference type="WBParaSite" id="MBELARI_LOCUS17539"/>
    </source>
</evidence>
<organism evidence="2 3">
    <name type="scientific">Mesorhabditis belari</name>
    <dbReference type="NCBI Taxonomy" id="2138241"/>
    <lineage>
        <taxon>Eukaryota</taxon>
        <taxon>Metazoa</taxon>
        <taxon>Ecdysozoa</taxon>
        <taxon>Nematoda</taxon>
        <taxon>Chromadorea</taxon>
        <taxon>Rhabditida</taxon>
        <taxon>Rhabditina</taxon>
        <taxon>Rhabditomorpha</taxon>
        <taxon>Rhabditoidea</taxon>
        <taxon>Rhabditidae</taxon>
        <taxon>Mesorhabditinae</taxon>
        <taxon>Mesorhabditis</taxon>
    </lineage>
</organism>
<name>A0AAF3EVC2_9BILA</name>
<feature type="region of interest" description="Disordered" evidence="1">
    <location>
        <begin position="68"/>
        <end position="113"/>
    </location>
</feature>
<evidence type="ECO:0000256" key="1">
    <source>
        <dbReference type="SAM" id="MobiDB-lite"/>
    </source>
</evidence>
<evidence type="ECO:0000313" key="2">
    <source>
        <dbReference type="Proteomes" id="UP000887575"/>
    </source>
</evidence>
<dbReference type="WBParaSite" id="MBELARI_LOCUS17539">
    <property type="protein sequence ID" value="MBELARI_LOCUS17539"/>
    <property type="gene ID" value="MBELARI_LOCUS17539"/>
</dbReference>